<dbReference type="EMBL" id="SLWY01000022">
    <property type="protein sequence ID" value="TCO78863.1"/>
    <property type="molecule type" value="Genomic_DNA"/>
</dbReference>
<dbReference type="OrthoDB" id="9792500at2"/>
<dbReference type="Pfam" id="PF00582">
    <property type="entry name" value="Usp"/>
    <property type="match status" value="1"/>
</dbReference>
<comment type="similarity">
    <text evidence="2 5">Belongs to the universal stress protein A family.</text>
</comment>
<dbReference type="SUPFAM" id="SSF52402">
    <property type="entry name" value="Adenine nucleotide alpha hydrolases-like"/>
    <property type="match status" value="1"/>
</dbReference>
<dbReference type="PANTHER" id="PTHR46268">
    <property type="entry name" value="STRESS RESPONSE PROTEIN NHAX"/>
    <property type="match status" value="1"/>
</dbReference>
<dbReference type="InterPro" id="IPR014729">
    <property type="entry name" value="Rossmann-like_a/b/a_fold"/>
</dbReference>
<accession>A0A4R2KY30</accession>
<reference evidence="7 8" key="1">
    <citation type="submission" date="2019-03" db="EMBL/GenBank/DDBJ databases">
        <title>Genomic Encyclopedia of Type Strains, Phase IV (KMG-IV): sequencing the most valuable type-strain genomes for metagenomic binning, comparative biology and taxonomic classification.</title>
        <authorList>
            <person name="Goeker M."/>
        </authorList>
    </citation>
    <scope>NUCLEOTIDE SEQUENCE [LARGE SCALE GENOMIC DNA]</scope>
    <source>
        <strain evidence="7 8">DSM 25287</strain>
    </source>
</reference>
<organism evidence="7 8">
    <name type="scientific">Plasticicumulans lactativorans</name>
    <dbReference type="NCBI Taxonomy" id="1133106"/>
    <lineage>
        <taxon>Bacteria</taxon>
        <taxon>Pseudomonadati</taxon>
        <taxon>Pseudomonadota</taxon>
        <taxon>Gammaproteobacteria</taxon>
        <taxon>Candidatus Competibacteraceae</taxon>
        <taxon>Plasticicumulans</taxon>
    </lineage>
</organism>
<dbReference type="AlphaFoldDB" id="A0A4R2KY30"/>
<dbReference type="InterPro" id="IPR006015">
    <property type="entry name" value="Universal_stress_UspA"/>
</dbReference>
<protein>
    <recommendedName>
        <fullName evidence="5">Universal stress protein</fullName>
    </recommendedName>
</protein>
<evidence type="ECO:0000256" key="3">
    <source>
        <dbReference type="ARBA" id="ARBA00011738"/>
    </source>
</evidence>
<sequence length="154" mass="16375">MQQYKHILFATDCSPLAPVVGAHALDMARRYGAKLSLVHVVEEVNISAGYELMPLLPELPDEAITREAQTALARLGEQLSVPEADRIVVTAISTKEGVIETAKERGVDLIIVGSHGRHGLALLLGSTANAVLHGAPCDVLAVRLPDAMREAGKP</sequence>
<comment type="subunit">
    <text evidence="3">Homodimer.</text>
</comment>
<keyword evidence="8" id="KW-1185">Reference proteome</keyword>
<dbReference type="PRINTS" id="PR01438">
    <property type="entry name" value="UNVRSLSTRESS"/>
</dbReference>
<proteinExistence type="inferred from homology"/>
<dbReference type="InterPro" id="IPR006016">
    <property type="entry name" value="UspA"/>
</dbReference>
<dbReference type="PIRSF" id="PIRSF006276">
    <property type="entry name" value="UspA"/>
    <property type="match status" value="1"/>
</dbReference>
<dbReference type="Proteomes" id="UP000295765">
    <property type="component" value="Unassembled WGS sequence"/>
</dbReference>
<comment type="caution">
    <text evidence="7">The sequence shown here is derived from an EMBL/GenBank/DDBJ whole genome shotgun (WGS) entry which is preliminary data.</text>
</comment>
<keyword evidence="4 5" id="KW-0963">Cytoplasm</keyword>
<evidence type="ECO:0000313" key="7">
    <source>
        <dbReference type="EMBL" id="TCO78863.1"/>
    </source>
</evidence>
<comment type="subcellular location">
    <subcellularLocation>
        <location evidence="1 5">Cytoplasm</location>
    </subcellularLocation>
</comment>
<dbReference type="Gene3D" id="3.40.50.620">
    <property type="entry name" value="HUPs"/>
    <property type="match status" value="1"/>
</dbReference>
<name>A0A4R2KY30_9GAMM</name>
<evidence type="ECO:0000256" key="1">
    <source>
        <dbReference type="ARBA" id="ARBA00004496"/>
    </source>
</evidence>
<dbReference type="RefSeq" id="WP_132545052.1">
    <property type="nucleotide sequence ID" value="NZ_SLWY01000022.1"/>
</dbReference>
<dbReference type="GO" id="GO:0005737">
    <property type="term" value="C:cytoplasm"/>
    <property type="evidence" value="ECO:0007669"/>
    <property type="project" value="UniProtKB-SubCell"/>
</dbReference>
<evidence type="ECO:0000256" key="5">
    <source>
        <dbReference type="PIRNR" id="PIRNR006276"/>
    </source>
</evidence>
<gene>
    <name evidence="7" type="ORF">EV699_12231</name>
</gene>
<feature type="domain" description="UspA" evidence="6">
    <location>
        <begin position="4"/>
        <end position="143"/>
    </location>
</feature>
<evidence type="ECO:0000256" key="4">
    <source>
        <dbReference type="ARBA" id="ARBA00022490"/>
    </source>
</evidence>
<evidence type="ECO:0000259" key="6">
    <source>
        <dbReference type="Pfam" id="PF00582"/>
    </source>
</evidence>
<dbReference type="PANTHER" id="PTHR46268:SF23">
    <property type="entry name" value="UNIVERSAL STRESS PROTEIN A-RELATED"/>
    <property type="match status" value="1"/>
</dbReference>
<evidence type="ECO:0000256" key="2">
    <source>
        <dbReference type="ARBA" id="ARBA00008791"/>
    </source>
</evidence>
<evidence type="ECO:0000313" key="8">
    <source>
        <dbReference type="Proteomes" id="UP000295765"/>
    </source>
</evidence>